<dbReference type="Pfam" id="PF14273">
    <property type="entry name" value="DUF4360"/>
    <property type="match status" value="1"/>
</dbReference>
<dbReference type="EMBL" id="CALLCH030000004">
    <property type="protein sequence ID" value="CAI4212286.1"/>
    <property type="molecule type" value="Genomic_DNA"/>
</dbReference>
<evidence type="ECO:0000313" key="1">
    <source>
        <dbReference type="EMBL" id="CAI4212286.1"/>
    </source>
</evidence>
<name>A0A9P1GX05_9PEZI</name>
<sequence>MQTEKGEEVSSSDSQVRITALTTTGDGCPAGTYSTSINAAGTIATLGFDAYQAAVGPGVPGSDREKHCELFVTLRYPVGCTVATLTTTHHGFALAQSGVSATIASTYNLSPGSLTNGSPASTVLSGAAWVNGDTYTRNDVTPARVSVVSQQQRDVSFTVRSRLFVSANSSTREGLVTADDVTLTVTSQAAC</sequence>
<protein>
    <recommendedName>
        <fullName evidence="3">Secreted protein</fullName>
    </recommendedName>
</protein>
<proteinExistence type="predicted"/>
<dbReference type="InterPro" id="IPR025649">
    <property type="entry name" value="DUF4360"/>
</dbReference>
<organism evidence="1 2">
    <name type="scientific">Parascedosporium putredinis</name>
    <dbReference type="NCBI Taxonomy" id="1442378"/>
    <lineage>
        <taxon>Eukaryota</taxon>
        <taxon>Fungi</taxon>
        <taxon>Dikarya</taxon>
        <taxon>Ascomycota</taxon>
        <taxon>Pezizomycotina</taxon>
        <taxon>Sordariomycetes</taxon>
        <taxon>Hypocreomycetidae</taxon>
        <taxon>Microascales</taxon>
        <taxon>Microascaceae</taxon>
        <taxon>Parascedosporium</taxon>
    </lineage>
</organism>
<dbReference type="PANTHER" id="PTHR38847:SF1">
    <property type="entry name" value="PSEUDOURIDINE SYNTHASE RSUA_RLUA-LIKE DOMAIN-CONTAINING PROTEIN"/>
    <property type="match status" value="1"/>
</dbReference>
<dbReference type="PANTHER" id="PTHR38847">
    <property type="match status" value="1"/>
</dbReference>
<comment type="caution">
    <text evidence="1">The sequence shown here is derived from an EMBL/GenBank/DDBJ whole genome shotgun (WGS) entry which is preliminary data.</text>
</comment>
<keyword evidence="2" id="KW-1185">Reference proteome</keyword>
<dbReference type="OrthoDB" id="152248at2759"/>
<reference evidence="1" key="1">
    <citation type="submission" date="2022-11" db="EMBL/GenBank/DDBJ databases">
        <authorList>
            <person name="Scott C."/>
            <person name="Bruce N."/>
        </authorList>
    </citation>
    <scope>NUCLEOTIDE SEQUENCE</scope>
</reference>
<gene>
    <name evidence="1" type="ORF">PPNO1_LOCUS2052</name>
</gene>
<evidence type="ECO:0000313" key="2">
    <source>
        <dbReference type="Proteomes" id="UP000838763"/>
    </source>
</evidence>
<accession>A0A9P1GX05</accession>
<evidence type="ECO:0008006" key="3">
    <source>
        <dbReference type="Google" id="ProtNLM"/>
    </source>
</evidence>
<dbReference type="AlphaFoldDB" id="A0A9P1GX05"/>
<dbReference type="Proteomes" id="UP000838763">
    <property type="component" value="Unassembled WGS sequence"/>
</dbReference>